<protein>
    <recommendedName>
        <fullName evidence="4">Asp23/Gls24 family envelope stress response protein</fullName>
    </recommendedName>
</protein>
<dbReference type="Proteomes" id="UP001555826">
    <property type="component" value="Unassembled WGS sequence"/>
</dbReference>
<evidence type="ECO:0008006" key="4">
    <source>
        <dbReference type="Google" id="ProtNLM"/>
    </source>
</evidence>
<comment type="caution">
    <text evidence="2">The sequence shown here is derived from an EMBL/GenBank/DDBJ whole genome shotgun (WGS) entry which is preliminary data.</text>
</comment>
<proteinExistence type="predicted"/>
<evidence type="ECO:0000313" key="3">
    <source>
        <dbReference type="Proteomes" id="UP001555826"/>
    </source>
</evidence>
<sequence length="140" mass="14533">MDAPTGDRRPPSRSVRGTERGLDVADLADALSLAVRAVPGVSHLNAGALEEIGTYLPGRRVAGVRVPHDGGVPTGPVEVHVVVAPGFAVPRTAREVHDVVARELAGRAVRTPVLVHVDDVGGGRQAGPGAPTRAWRDGVW</sequence>
<organism evidence="2 3">
    <name type="scientific">Kineococcus endophyticus</name>
    <dbReference type="NCBI Taxonomy" id="1181883"/>
    <lineage>
        <taxon>Bacteria</taxon>
        <taxon>Bacillati</taxon>
        <taxon>Actinomycetota</taxon>
        <taxon>Actinomycetes</taxon>
        <taxon>Kineosporiales</taxon>
        <taxon>Kineosporiaceae</taxon>
        <taxon>Kineococcus</taxon>
    </lineage>
</organism>
<evidence type="ECO:0000256" key="1">
    <source>
        <dbReference type="SAM" id="MobiDB-lite"/>
    </source>
</evidence>
<gene>
    <name evidence="2" type="ORF">AB1207_14550</name>
</gene>
<evidence type="ECO:0000313" key="2">
    <source>
        <dbReference type="EMBL" id="MEW9265971.1"/>
    </source>
</evidence>
<keyword evidence="3" id="KW-1185">Reference proteome</keyword>
<feature type="region of interest" description="Disordered" evidence="1">
    <location>
        <begin position="1"/>
        <end position="20"/>
    </location>
</feature>
<name>A0ABV3P8L3_9ACTN</name>
<feature type="region of interest" description="Disordered" evidence="1">
    <location>
        <begin position="120"/>
        <end position="140"/>
    </location>
</feature>
<accession>A0ABV3P8L3</accession>
<dbReference type="RefSeq" id="WP_367639095.1">
    <property type="nucleotide sequence ID" value="NZ_JBFNQN010000009.1"/>
</dbReference>
<dbReference type="EMBL" id="JBFNQN010000009">
    <property type="protein sequence ID" value="MEW9265971.1"/>
    <property type="molecule type" value="Genomic_DNA"/>
</dbReference>
<reference evidence="2 3" key="1">
    <citation type="submission" date="2024-07" db="EMBL/GenBank/DDBJ databases">
        <authorList>
            <person name="Thanompreechachai J."/>
            <person name="Duangmal K."/>
        </authorList>
    </citation>
    <scope>NUCLEOTIDE SEQUENCE [LARGE SCALE GENOMIC DNA]</scope>
    <source>
        <strain evidence="2 3">KCTC 19886</strain>
    </source>
</reference>